<protein>
    <recommendedName>
        <fullName evidence="4">Probable endolytic peptidoglycan transglycosylase RlpA</fullName>
        <ecNumber evidence="4">4.2.2.-</ecNumber>
    </recommendedName>
</protein>
<dbReference type="EC" id="4.2.2.-" evidence="4"/>
<dbReference type="AlphaFoldDB" id="A0A1G7Q696"/>
<proteinExistence type="inferred from homology"/>
<dbReference type="InterPro" id="IPR009009">
    <property type="entry name" value="RlpA-like_DPBB"/>
</dbReference>
<gene>
    <name evidence="4" type="primary">rlpA</name>
    <name evidence="8" type="ORF">SAMN05192586_11944</name>
</gene>
<keyword evidence="1" id="KW-0732">Signal</keyword>
<dbReference type="InterPro" id="IPR036680">
    <property type="entry name" value="SPOR-like_sf"/>
</dbReference>
<keyword evidence="9" id="KW-1185">Reference proteome</keyword>
<dbReference type="InterPro" id="IPR007730">
    <property type="entry name" value="SPOR-like_dom"/>
</dbReference>
<dbReference type="SUPFAM" id="SSF50685">
    <property type="entry name" value="Barwin-like endoglucanases"/>
    <property type="match status" value="1"/>
</dbReference>
<dbReference type="Gene3D" id="3.30.70.1070">
    <property type="entry name" value="Sporulation related repeat"/>
    <property type="match status" value="1"/>
</dbReference>
<evidence type="ECO:0000256" key="5">
    <source>
        <dbReference type="RuleBase" id="RU003495"/>
    </source>
</evidence>
<evidence type="ECO:0000259" key="7">
    <source>
        <dbReference type="PROSITE" id="PS51724"/>
    </source>
</evidence>
<dbReference type="Pfam" id="PF05036">
    <property type="entry name" value="SPOR"/>
    <property type="match status" value="1"/>
</dbReference>
<evidence type="ECO:0000256" key="3">
    <source>
        <dbReference type="ARBA" id="ARBA00023316"/>
    </source>
</evidence>
<dbReference type="Gene3D" id="2.40.40.10">
    <property type="entry name" value="RlpA-like domain"/>
    <property type="match status" value="1"/>
</dbReference>
<keyword evidence="6" id="KW-1133">Transmembrane helix</keyword>
<dbReference type="Pfam" id="PF03330">
    <property type="entry name" value="DPBB_1"/>
    <property type="match status" value="1"/>
</dbReference>
<dbReference type="PANTHER" id="PTHR34183">
    <property type="entry name" value="ENDOLYTIC PEPTIDOGLYCAN TRANSGLYCOSYLASE RLPA"/>
    <property type="match status" value="1"/>
</dbReference>
<keyword evidence="3 4" id="KW-0961">Cell wall biogenesis/degradation</keyword>
<evidence type="ECO:0000256" key="1">
    <source>
        <dbReference type="ARBA" id="ARBA00022729"/>
    </source>
</evidence>
<dbReference type="EMBL" id="FNBX01000019">
    <property type="protein sequence ID" value="SDF94031.1"/>
    <property type="molecule type" value="Genomic_DNA"/>
</dbReference>
<dbReference type="InterPro" id="IPR012997">
    <property type="entry name" value="RplA"/>
</dbReference>
<dbReference type="CDD" id="cd22268">
    <property type="entry name" value="DPBB_RlpA-like"/>
    <property type="match status" value="1"/>
</dbReference>
<feature type="domain" description="SPOR" evidence="7">
    <location>
        <begin position="179"/>
        <end position="254"/>
    </location>
</feature>
<dbReference type="InterPro" id="IPR036908">
    <property type="entry name" value="RlpA-like_sf"/>
</dbReference>
<dbReference type="PANTHER" id="PTHR34183:SF1">
    <property type="entry name" value="ENDOLYTIC PEPTIDOGLYCAN TRANSGLYCOSYLASE RLPA"/>
    <property type="match status" value="1"/>
</dbReference>
<dbReference type="GO" id="GO:0071555">
    <property type="term" value="P:cell wall organization"/>
    <property type="evidence" value="ECO:0007669"/>
    <property type="project" value="UniProtKB-KW"/>
</dbReference>
<dbReference type="NCBIfam" id="TIGR00413">
    <property type="entry name" value="rlpA"/>
    <property type="match status" value="1"/>
</dbReference>
<dbReference type="Proteomes" id="UP000199355">
    <property type="component" value="Unassembled WGS sequence"/>
</dbReference>
<comment type="similarity">
    <text evidence="4 5">Belongs to the RlpA family.</text>
</comment>
<dbReference type="HAMAP" id="MF_02071">
    <property type="entry name" value="RlpA"/>
    <property type="match status" value="1"/>
</dbReference>
<dbReference type="SUPFAM" id="SSF110997">
    <property type="entry name" value="Sporulation related repeat"/>
    <property type="match status" value="1"/>
</dbReference>
<keyword evidence="8" id="KW-0449">Lipoprotein</keyword>
<keyword evidence="6" id="KW-0812">Transmembrane</keyword>
<evidence type="ECO:0000256" key="6">
    <source>
        <dbReference type="SAM" id="Phobius"/>
    </source>
</evidence>
<keyword evidence="6" id="KW-0472">Membrane</keyword>
<dbReference type="GO" id="GO:0008932">
    <property type="term" value="F:lytic endotransglycosylase activity"/>
    <property type="evidence" value="ECO:0007669"/>
    <property type="project" value="UniProtKB-UniRule"/>
</dbReference>
<comment type="function">
    <text evidence="4">Lytic transglycosylase with a strong preference for naked glycan strands that lack stem peptides.</text>
</comment>
<organism evidence="8 9">
    <name type="scientific">Desulfovibrio legallii</name>
    <dbReference type="NCBI Taxonomy" id="571438"/>
    <lineage>
        <taxon>Bacteria</taxon>
        <taxon>Pseudomonadati</taxon>
        <taxon>Thermodesulfobacteriota</taxon>
        <taxon>Desulfovibrionia</taxon>
        <taxon>Desulfovibrionales</taxon>
        <taxon>Desulfovibrionaceae</taxon>
        <taxon>Desulfovibrio</taxon>
    </lineage>
</organism>
<evidence type="ECO:0000256" key="2">
    <source>
        <dbReference type="ARBA" id="ARBA00023239"/>
    </source>
</evidence>
<evidence type="ECO:0000256" key="4">
    <source>
        <dbReference type="HAMAP-Rule" id="MF_02071"/>
    </source>
</evidence>
<name>A0A1G7Q696_9BACT</name>
<dbReference type="STRING" id="571438.SAMN05192586_11944"/>
<dbReference type="GO" id="GO:0042834">
    <property type="term" value="F:peptidoglycan binding"/>
    <property type="evidence" value="ECO:0007669"/>
    <property type="project" value="InterPro"/>
</dbReference>
<feature type="transmembrane region" description="Helical" evidence="6">
    <location>
        <begin position="20"/>
        <end position="41"/>
    </location>
</feature>
<reference evidence="9" key="1">
    <citation type="submission" date="2016-10" db="EMBL/GenBank/DDBJ databases">
        <authorList>
            <person name="Varghese N."/>
            <person name="Submissions S."/>
        </authorList>
    </citation>
    <scope>NUCLEOTIDE SEQUENCE [LARGE SCALE GENOMIC DNA]</scope>
    <source>
        <strain evidence="9">KHC7</strain>
    </source>
</reference>
<sequence>MLLSPAPPPASAPGAVPHRQTLGRCALCILLALLCCALLTACGGRSSWRKGGVRGTKPYTVRGKTYYPLKSAHGFVEEGVASWYGPGFHGRTTANGERYNQYAMTAAHKILPLGTQVRVTHLGNGRSVIVRINDRGPFVGDRVIDLSRAAASRLHILGPGTGRVRVQSLGGVEHMREDGDLAGSFYVQVGAFAQRANADNLIEILSRAGHRGRLVYGSNSLWNVQVGPWPDTFTAQQKLAAFRALYPSAFVVGD</sequence>
<dbReference type="GO" id="GO:0000270">
    <property type="term" value="P:peptidoglycan metabolic process"/>
    <property type="evidence" value="ECO:0007669"/>
    <property type="project" value="UniProtKB-UniRule"/>
</dbReference>
<keyword evidence="2 4" id="KW-0456">Lyase</keyword>
<evidence type="ECO:0000313" key="9">
    <source>
        <dbReference type="Proteomes" id="UP000199355"/>
    </source>
</evidence>
<dbReference type="InterPro" id="IPR034718">
    <property type="entry name" value="RlpA"/>
</dbReference>
<accession>A0A1G7Q696</accession>
<dbReference type="PROSITE" id="PS51724">
    <property type="entry name" value="SPOR"/>
    <property type="match status" value="1"/>
</dbReference>
<evidence type="ECO:0000313" key="8">
    <source>
        <dbReference type="EMBL" id="SDF94031.1"/>
    </source>
</evidence>